<accession>A0A8J2PG66</accession>
<proteinExistence type="predicted"/>
<gene>
    <name evidence="1" type="ORF">AFUS01_LOCUS38303</name>
</gene>
<reference evidence="1" key="1">
    <citation type="submission" date="2021-06" db="EMBL/GenBank/DDBJ databases">
        <authorList>
            <person name="Hodson N. C."/>
            <person name="Mongue J. A."/>
            <person name="Jaron S. K."/>
        </authorList>
    </citation>
    <scope>NUCLEOTIDE SEQUENCE</scope>
</reference>
<comment type="caution">
    <text evidence="1">The sequence shown here is derived from an EMBL/GenBank/DDBJ whole genome shotgun (WGS) entry which is preliminary data.</text>
</comment>
<feature type="non-terminal residue" evidence="1">
    <location>
        <position position="1"/>
    </location>
</feature>
<evidence type="ECO:0000313" key="1">
    <source>
        <dbReference type="EMBL" id="CAG7828372.1"/>
    </source>
</evidence>
<organism evidence="1 2">
    <name type="scientific">Allacma fusca</name>
    <dbReference type="NCBI Taxonomy" id="39272"/>
    <lineage>
        <taxon>Eukaryota</taxon>
        <taxon>Metazoa</taxon>
        <taxon>Ecdysozoa</taxon>
        <taxon>Arthropoda</taxon>
        <taxon>Hexapoda</taxon>
        <taxon>Collembola</taxon>
        <taxon>Symphypleona</taxon>
        <taxon>Sminthuridae</taxon>
        <taxon>Allacma</taxon>
    </lineage>
</organism>
<dbReference type="EMBL" id="CAJVCH010547211">
    <property type="protein sequence ID" value="CAG7828372.1"/>
    <property type="molecule type" value="Genomic_DNA"/>
</dbReference>
<name>A0A8J2PG66_9HEXA</name>
<protein>
    <submittedName>
        <fullName evidence="1">Uncharacterized protein</fullName>
    </submittedName>
</protein>
<sequence length="80" mass="9302">PGGSLVLFTEKNKAEIRYPTAEQAKETFLNTKLVWLRFLTCMWKKCDEIYVIRVPVGVTNTDILKKFLNPQSIRMVQGRK</sequence>
<dbReference type="Proteomes" id="UP000708208">
    <property type="component" value="Unassembled WGS sequence"/>
</dbReference>
<dbReference type="AlphaFoldDB" id="A0A8J2PG66"/>
<keyword evidence="2" id="KW-1185">Reference proteome</keyword>
<evidence type="ECO:0000313" key="2">
    <source>
        <dbReference type="Proteomes" id="UP000708208"/>
    </source>
</evidence>